<proteinExistence type="inferred from homology"/>
<sequence>MESMFMVVILEITVETNVSKGNSGTFAGIGQSSSNPNKDVLGFHVCAMELWTVGYALLLKLFHGKEPDHLSPQENYEWVPLSVDFGIPLFSPKLCNKICKKEVSSDFLQIGSFSEYDDAMQSLRKKLRDICAEYQATGPAAKLLYQKENAKQSSR</sequence>
<evidence type="ECO:0000313" key="3">
    <source>
        <dbReference type="EMBL" id="KAK4263098.1"/>
    </source>
</evidence>
<evidence type="ECO:0000256" key="1">
    <source>
        <dbReference type="ARBA" id="ARBA00010319"/>
    </source>
</evidence>
<evidence type="ECO:0000259" key="2">
    <source>
        <dbReference type="Pfam" id="PF14648"/>
    </source>
</evidence>
<dbReference type="PANTHER" id="PTHR28441:SF2">
    <property type="entry name" value="PROTEIN FAM91A1"/>
    <property type="match status" value="1"/>
</dbReference>
<feature type="domain" description="FAM91 C-terminal" evidence="2">
    <location>
        <begin position="70"/>
        <end position="150"/>
    </location>
</feature>
<dbReference type="AlphaFoldDB" id="A0AAE1J6T3"/>
<dbReference type="Proteomes" id="UP001293593">
    <property type="component" value="Unassembled WGS sequence"/>
</dbReference>
<dbReference type="InterPro" id="IPR028097">
    <property type="entry name" value="FAM91_C_dom"/>
</dbReference>
<protein>
    <recommendedName>
        <fullName evidence="2">FAM91 C-terminal domain-containing protein</fullName>
    </recommendedName>
</protein>
<accession>A0AAE1J6T3</accession>
<comment type="similarity">
    <text evidence="1">Belongs to the FAM91 family.</text>
</comment>
<evidence type="ECO:0000313" key="4">
    <source>
        <dbReference type="Proteomes" id="UP001293593"/>
    </source>
</evidence>
<name>A0AAE1J6T3_9FABA</name>
<gene>
    <name evidence="3" type="ORF">QN277_028568</name>
</gene>
<dbReference type="Pfam" id="PF14648">
    <property type="entry name" value="FAM91_C"/>
    <property type="match status" value="1"/>
</dbReference>
<organism evidence="3 4">
    <name type="scientific">Acacia crassicarpa</name>
    <name type="common">northern wattle</name>
    <dbReference type="NCBI Taxonomy" id="499986"/>
    <lineage>
        <taxon>Eukaryota</taxon>
        <taxon>Viridiplantae</taxon>
        <taxon>Streptophyta</taxon>
        <taxon>Embryophyta</taxon>
        <taxon>Tracheophyta</taxon>
        <taxon>Spermatophyta</taxon>
        <taxon>Magnoliopsida</taxon>
        <taxon>eudicotyledons</taxon>
        <taxon>Gunneridae</taxon>
        <taxon>Pentapetalae</taxon>
        <taxon>rosids</taxon>
        <taxon>fabids</taxon>
        <taxon>Fabales</taxon>
        <taxon>Fabaceae</taxon>
        <taxon>Caesalpinioideae</taxon>
        <taxon>mimosoid clade</taxon>
        <taxon>Acacieae</taxon>
        <taxon>Acacia</taxon>
    </lineage>
</organism>
<keyword evidence="4" id="KW-1185">Reference proteome</keyword>
<dbReference type="EMBL" id="JAWXYG010000009">
    <property type="protein sequence ID" value="KAK4263098.1"/>
    <property type="molecule type" value="Genomic_DNA"/>
</dbReference>
<reference evidence="3" key="1">
    <citation type="submission" date="2023-10" db="EMBL/GenBank/DDBJ databases">
        <title>Chromosome-level genome of the transformable northern wattle, Acacia crassicarpa.</title>
        <authorList>
            <person name="Massaro I."/>
            <person name="Sinha N.R."/>
            <person name="Poethig S."/>
            <person name="Leichty A.R."/>
        </authorList>
    </citation>
    <scope>NUCLEOTIDE SEQUENCE</scope>
    <source>
        <strain evidence="3">Acra3RX</strain>
        <tissue evidence="3">Leaf</tissue>
    </source>
</reference>
<comment type="caution">
    <text evidence="3">The sequence shown here is derived from an EMBL/GenBank/DDBJ whole genome shotgun (WGS) entry which is preliminary data.</text>
</comment>
<dbReference type="InterPro" id="IPR039199">
    <property type="entry name" value="FAM91"/>
</dbReference>
<dbReference type="PANTHER" id="PTHR28441">
    <property type="entry name" value="PROTEIN FAM91A1"/>
    <property type="match status" value="1"/>
</dbReference>